<organism evidence="1 2">
    <name type="scientific">Comamonas suwonensis</name>
    <dbReference type="NCBI Taxonomy" id="2606214"/>
    <lineage>
        <taxon>Bacteria</taxon>
        <taxon>Pseudomonadati</taxon>
        <taxon>Pseudomonadota</taxon>
        <taxon>Betaproteobacteria</taxon>
        <taxon>Burkholderiales</taxon>
        <taxon>Comamonadaceae</taxon>
        <taxon>Comamonas</taxon>
    </lineage>
</organism>
<name>A0A843B7G6_9BURK</name>
<dbReference type="EMBL" id="JABBCQ020000024">
    <property type="protein sequence ID" value="MBI1626761.1"/>
    <property type="molecule type" value="Genomic_DNA"/>
</dbReference>
<evidence type="ECO:0000313" key="2">
    <source>
        <dbReference type="Proteomes" id="UP000530032"/>
    </source>
</evidence>
<keyword evidence="2" id="KW-1185">Reference proteome</keyword>
<protein>
    <submittedName>
        <fullName evidence="1">Uncharacterized protein</fullName>
    </submittedName>
</protein>
<accession>A0A843B7G6</accession>
<comment type="caution">
    <text evidence="1">The sequence shown here is derived from an EMBL/GenBank/DDBJ whole genome shotgun (WGS) entry which is preliminary data.</text>
</comment>
<dbReference type="RefSeq" id="WP_198462126.1">
    <property type="nucleotide sequence ID" value="NZ_JABBCQ020000024.1"/>
</dbReference>
<dbReference type="Proteomes" id="UP000530032">
    <property type="component" value="Unassembled WGS sequence"/>
</dbReference>
<gene>
    <name evidence="1" type="ORF">HF327_019990</name>
</gene>
<proteinExistence type="predicted"/>
<reference evidence="1" key="1">
    <citation type="submission" date="2020-12" db="EMBL/GenBank/DDBJ databases">
        <title>Comamonas sp. nov., isolated from stream water.</title>
        <authorList>
            <person name="Park K.-H."/>
        </authorList>
    </citation>
    <scope>NUCLEOTIDE SEQUENCE</scope>
    <source>
        <strain evidence="1">EJ-4</strain>
    </source>
</reference>
<evidence type="ECO:0000313" key="1">
    <source>
        <dbReference type="EMBL" id="MBI1626761.1"/>
    </source>
</evidence>
<dbReference type="AlphaFoldDB" id="A0A843B7G6"/>
<sequence length="631" mass="67836">MAAVDLIFNRAFKTGNPVELVFGDVGGAPSIPDAQIALAARMPGLRIRAAVHVRKDLVAAGRMPGVRCKVGVRYNTDTPRPVVAEVAASAQQAQPVAESWISSWQDTDALPAGWTSTAQDAKPLQEQFGVSWQDGQRQGVVVQGRFKQARPLPGAATQARWQEAQSVRKGLQASAEDAAPVREGWAVRFEETLRDRRLLLETSAQDAVGLQHLVTDGAGPAVPLYTAYLARYQQAMKPPAGKSVPKPPEPEKPSCYEQLVGGPIPLLFCRSWAVSANLLFMCCRPVGPEPQPQFVIPLLPVYMQVHHLTAHLLPSLEPVVLTDVTISADDDSYCWSLSANGPEHLLDQLAPVGGLPQRLQVGIDGMQFVFGVTSTARSRSFDRRRVAVQGISVTAMLGSPYMPKQAWLSSSVATAQQLAVAALEFSGVSLDWQIPDWQVPAGAWSFQGTPLQAVLRVADSVNAVVRSHRTAEQLIVAPRYPVLPWEWGAATPDVQMPAAVIVTDELRPDPRAEYNAIYVAGGSVGGVLGHVVRILSARDKLAPQIQDDLITHADAARMRGSWALAASGNKLQHSISMPVLTGGTNPGILNPGQLLEVADTDGTWRGLVRGVSVTASMPRVRQQVTVERVAA</sequence>